<dbReference type="PANTHER" id="PTHR43673:SF10">
    <property type="entry name" value="NADH DEHYDROGENASE_NAD(P)H NITROREDUCTASE XCC3605-RELATED"/>
    <property type="match status" value="1"/>
</dbReference>
<evidence type="ECO:0000313" key="5">
    <source>
        <dbReference type="Proteomes" id="UP000681041"/>
    </source>
</evidence>
<dbReference type="GO" id="GO:0016491">
    <property type="term" value="F:oxidoreductase activity"/>
    <property type="evidence" value="ECO:0007669"/>
    <property type="project" value="UniProtKB-KW"/>
</dbReference>
<keyword evidence="2" id="KW-0560">Oxidoreductase</keyword>
<dbReference type="PROSITE" id="PS51379">
    <property type="entry name" value="4FE4S_FER_2"/>
    <property type="match status" value="2"/>
</dbReference>
<dbReference type="InterPro" id="IPR017900">
    <property type="entry name" value="4Fe4S_Fe_S_CS"/>
</dbReference>
<evidence type="ECO:0000313" key="4">
    <source>
        <dbReference type="EMBL" id="QUH22453.1"/>
    </source>
</evidence>
<feature type="domain" description="4Fe-4S ferredoxin-type" evidence="3">
    <location>
        <begin position="2"/>
        <end position="31"/>
    </location>
</feature>
<proteinExistence type="inferred from homology"/>
<feature type="domain" description="4Fe-4S ferredoxin-type" evidence="3">
    <location>
        <begin position="32"/>
        <end position="60"/>
    </location>
</feature>
<protein>
    <submittedName>
        <fullName evidence="4">Nitroreductase family protein</fullName>
    </submittedName>
</protein>
<organism evidence="4 5">
    <name type="scientific">Methanobacterium alkalithermotolerans</name>
    <dbReference type="NCBI Taxonomy" id="2731220"/>
    <lineage>
        <taxon>Archaea</taxon>
        <taxon>Methanobacteriati</taxon>
        <taxon>Methanobacteriota</taxon>
        <taxon>Methanomada group</taxon>
        <taxon>Methanobacteria</taxon>
        <taxon>Methanobacteriales</taxon>
        <taxon>Methanobacteriaceae</taxon>
        <taxon>Methanobacterium</taxon>
    </lineage>
</organism>
<keyword evidence="5" id="KW-1185">Reference proteome</keyword>
<dbReference type="OrthoDB" id="51316at2157"/>
<dbReference type="Proteomes" id="UP000681041">
    <property type="component" value="Chromosome"/>
</dbReference>
<name>A0A8T8K5P5_9EURY</name>
<dbReference type="InterPro" id="IPR017896">
    <property type="entry name" value="4Fe4S_Fe-S-bd"/>
</dbReference>
<dbReference type="Gene3D" id="3.30.70.20">
    <property type="match status" value="1"/>
</dbReference>
<dbReference type="CDD" id="cd02143">
    <property type="entry name" value="nitroreductase_FeS-like"/>
    <property type="match status" value="1"/>
</dbReference>
<dbReference type="Gene3D" id="3.40.109.10">
    <property type="entry name" value="NADH Oxidase"/>
    <property type="match status" value="1"/>
</dbReference>
<comment type="similarity">
    <text evidence="1">Belongs to the nitroreductase family.</text>
</comment>
<evidence type="ECO:0000259" key="3">
    <source>
        <dbReference type="PROSITE" id="PS51379"/>
    </source>
</evidence>
<dbReference type="PROSITE" id="PS00198">
    <property type="entry name" value="4FE4S_FER_1"/>
    <property type="match status" value="2"/>
</dbReference>
<evidence type="ECO:0000256" key="1">
    <source>
        <dbReference type="ARBA" id="ARBA00007118"/>
    </source>
</evidence>
<dbReference type="AlphaFoldDB" id="A0A8T8K5P5"/>
<gene>
    <name evidence="4" type="ORF">HYG87_01075</name>
</gene>
<dbReference type="EMBL" id="CP058560">
    <property type="protein sequence ID" value="QUH22453.1"/>
    <property type="molecule type" value="Genomic_DNA"/>
</dbReference>
<reference evidence="4" key="1">
    <citation type="submission" date="2020-07" db="EMBL/GenBank/DDBJ databases">
        <title>Methanobacterium. sp. MethCan genome.</title>
        <authorList>
            <person name="Postec A."/>
            <person name="Quemeneur M."/>
        </authorList>
    </citation>
    <scope>NUCLEOTIDE SEQUENCE</scope>
    <source>
        <strain evidence="4">MethCAN</strain>
    </source>
</reference>
<dbReference type="InterPro" id="IPR029479">
    <property type="entry name" value="Nitroreductase"/>
</dbReference>
<dbReference type="InterPro" id="IPR000415">
    <property type="entry name" value="Nitroreductase-like"/>
</dbReference>
<dbReference type="Pfam" id="PF13237">
    <property type="entry name" value="Fer4_10"/>
    <property type="match status" value="1"/>
</dbReference>
<dbReference type="SUPFAM" id="SSF55469">
    <property type="entry name" value="FMN-dependent nitroreductase-like"/>
    <property type="match status" value="1"/>
</dbReference>
<dbReference type="SUPFAM" id="SSF54862">
    <property type="entry name" value="4Fe-4S ferredoxins"/>
    <property type="match status" value="1"/>
</dbReference>
<dbReference type="RefSeq" id="WP_211533398.1">
    <property type="nucleotide sequence ID" value="NZ_CP058560.1"/>
</dbReference>
<accession>A0A8T8K5P5</accession>
<sequence length="266" mass="29333">MPEFNLNESKCNSCGTCSSLCPTGSIQMNQYPHQSPDSSCISCGHCEAGCEGGALQINNPNLEPPLTNISSKISPEELGAYMRNRRSIRNYKNKLVSPDTIKEVMDIVRYAPTGMNSQPVKWVILENPSKVKELSSICIDWMKKEVENDSPLSQYVPMESLITVWNTGIDPILRGAPHVFIATASDSSATVDGIIALSHLELALPAFGLGACWAGYLKMAATGYEKVNEFLNLKDDSFIGALMVGYPESKYFRIPKRNKVDIRFLD</sequence>
<dbReference type="PANTHER" id="PTHR43673">
    <property type="entry name" value="NAD(P)H NITROREDUCTASE YDGI-RELATED"/>
    <property type="match status" value="1"/>
</dbReference>
<evidence type="ECO:0000256" key="2">
    <source>
        <dbReference type="ARBA" id="ARBA00023002"/>
    </source>
</evidence>
<dbReference type="GeneID" id="64819313"/>
<dbReference type="Pfam" id="PF00881">
    <property type="entry name" value="Nitroreductase"/>
    <property type="match status" value="1"/>
</dbReference>
<dbReference type="KEGG" id="meme:HYG87_01075"/>